<accession>A0A327WDT3</accession>
<feature type="signal peptide" evidence="1">
    <location>
        <begin position="1"/>
        <end position="20"/>
    </location>
</feature>
<keyword evidence="3" id="KW-1185">Reference proteome</keyword>
<dbReference type="Proteomes" id="UP000249819">
    <property type="component" value="Unassembled WGS sequence"/>
</dbReference>
<name>A0A327WDT3_9BACT</name>
<reference evidence="2 3" key="1">
    <citation type="submission" date="2018-06" db="EMBL/GenBank/DDBJ databases">
        <title>Genomic Encyclopedia of Archaeal and Bacterial Type Strains, Phase II (KMG-II): from individual species to whole genera.</title>
        <authorList>
            <person name="Goeker M."/>
        </authorList>
    </citation>
    <scope>NUCLEOTIDE SEQUENCE [LARGE SCALE GENOMIC DNA]</scope>
    <source>
        <strain evidence="2 3">DSM 29821</strain>
    </source>
</reference>
<dbReference type="RefSeq" id="WP_111590201.1">
    <property type="nucleotide sequence ID" value="NZ_QLMA01000001.1"/>
</dbReference>
<protein>
    <submittedName>
        <fullName evidence="2">GLPGLI family protein</fullName>
    </submittedName>
</protein>
<keyword evidence="1" id="KW-0732">Signal</keyword>
<dbReference type="AlphaFoldDB" id="A0A327WDT3"/>
<gene>
    <name evidence="2" type="ORF">CLV59_101271</name>
</gene>
<sequence length="215" mass="24890">MSYRLFLTILCLWINVAAFAQRSVSDAKITYKMELPPEMAQTDAMLQDSRFIQYMRGHMSRIDINFNIVNYTYLINARDETMTTLIDQHGAKYLIRGNKDQFEKDLKQYEGTKFVDQQEVREIAGYKCKKAIAQLPDGSTYVVYYTPDLVPENKRYNQRFANLNGMALEFEIPTKTGAKIMVTATKVELIPIPASYFDVPKSGYKEVSQQELRNM</sequence>
<evidence type="ECO:0000313" key="3">
    <source>
        <dbReference type="Proteomes" id="UP000249819"/>
    </source>
</evidence>
<organism evidence="2 3">
    <name type="scientific">Chitinophaga dinghuensis</name>
    <dbReference type="NCBI Taxonomy" id="1539050"/>
    <lineage>
        <taxon>Bacteria</taxon>
        <taxon>Pseudomonadati</taxon>
        <taxon>Bacteroidota</taxon>
        <taxon>Chitinophagia</taxon>
        <taxon>Chitinophagales</taxon>
        <taxon>Chitinophagaceae</taxon>
        <taxon>Chitinophaga</taxon>
    </lineage>
</organism>
<comment type="caution">
    <text evidence="2">The sequence shown here is derived from an EMBL/GenBank/DDBJ whole genome shotgun (WGS) entry which is preliminary data.</text>
</comment>
<dbReference type="EMBL" id="QLMA01000001">
    <property type="protein sequence ID" value="RAJ87520.1"/>
    <property type="molecule type" value="Genomic_DNA"/>
</dbReference>
<evidence type="ECO:0000313" key="2">
    <source>
        <dbReference type="EMBL" id="RAJ87520.1"/>
    </source>
</evidence>
<feature type="chain" id="PRO_5016285739" evidence="1">
    <location>
        <begin position="21"/>
        <end position="215"/>
    </location>
</feature>
<evidence type="ECO:0000256" key="1">
    <source>
        <dbReference type="SAM" id="SignalP"/>
    </source>
</evidence>
<dbReference type="OrthoDB" id="1467107at2"/>
<proteinExistence type="predicted"/>